<dbReference type="Pfam" id="PF18758">
    <property type="entry name" value="KDZ"/>
    <property type="match status" value="1"/>
</dbReference>
<gene>
    <name evidence="3" type="ORF">CERSUDRAFT_55723</name>
</gene>
<dbReference type="AlphaFoldDB" id="M2QNX3"/>
<reference evidence="3 4" key="1">
    <citation type="journal article" date="2012" name="Proc. Natl. Acad. Sci. U.S.A.">
        <title>Comparative genomics of Ceriporiopsis subvermispora and Phanerochaete chrysosporium provide insight into selective ligninolysis.</title>
        <authorList>
            <person name="Fernandez-Fueyo E."/>
            <person name="Ruiz-Duenas F.J."/>
            <person name="Ferreira P."/>
            <person name="Floudas D."/>
            <person name="Hibbett D.S."/>
            <person name="Canessa P."/>
            <person name="Larrondo L.F."/>
            <person name="James T.Y."/>
            <person name="Seelenfreund D."/>
            <person name="Lobos S."/>
            <person name="Polanco R."/>
            <person name="Tello M."/>
            <person name="Honda Y."/>
            <person name="Watanabe T."/>
            <person name="Watanabe T."/>
            <person name="Ryu J.S."/>
            <person name="Kubicek C.P."/>
            <person name="Schmoll M."/>
            <person name="Gaskell J."/>
            <person name="Hammel K.E."/>
            <person name="St John F.J."/>
            <person name="Vanden Wymelenberg A."/>
            <person name="Sabat G."/>
            <person name="Splinter BonDurant S."/>
            <person name="Syed K."/>
            <person name="Yadav J.S."/>
            <person name="Doddapaneni H."/>
            <person name="Subramanian V."/>
            <person name="Lavin J.L."/>
            <person name="Oguiza J.A."/>
            <person name="Perez G."/>
            <person name="Pisabarro A.G."/>
            <person name="Ramirez L."/>
            <person name="Santoyo F."/>
            <person name="Master E."/>
            <person name="Coutinho P.M."/>
            <person name="Henrissat B."/>
            <person name="Lombard V."/>
            <person name="Magnuson J.K."/>
            <person name="Kuees U."/>
            <person name="Hori C."/>
            <person name="Igarashi K."/>
            <person name="Samejima M."/>
            <person name="Held B.W."/>
            <person name="Barry K.W."/>
            <person name="LaButti K.M."/>
            <person name="Lapidus A."/>
            <person name="Lindquist E.A."/>
            <person name="Lucas S.M."/>
            <person name="Riley R."/>
            <person name="Salamov A.A."/>
            <person name="Hoffmeister D."/>
            <person name="Schwenk D."/>
            <person name="Hadar Y."/>
            <person name="Yarden O."/>
            <person name="de Vries R.P."/>
            <person name="Wiebenga A."/>
            <person name="Stenlid J."/>
            <person name="Eastwood D."/>
            <person name="Grigoriev I.V."/>
            <person name="Berka R.M."/>
            <person name="Blanchette R.A."/>
            <person name="Kersten P."/>
            <person name="Martinez A.T."/>
            <person name="Vicuna R."/>
            <person name="Cullen D."/>
        </authorList>
    </citation>
    <scope>NUCLEOTIDE SEQUENCE [LARGE SCALE GENOMIC DNA]</scope>
    <source>
        <strain evidence="3 4">B</strain>
    </source>
</reference>
<accession>M2QNX3</accession>
<name>M2QNX3_CERS8</name>
<dbReference type="InterPro" id="IPR040521">
    <property type="entry name" value="KDZ"/>
</dbReference>
<evidence type="ECO:0008006" key="5">
    <source>
        <dbReference type="Google" id="ProtNLM"/>
    </source>
</evidence>
<protein>
    <recommendedName>
        <fullName evidence="5">CxC1-like cysteine cluster associated with KDZ transposases domain-containing protein</fullName>
    </recommendedName>
</protein>
<dbReference type="PANTHER" id="PTHR33096">
    <property type="entry name" value="CXC2 DOMAIN-CONTAINING PROTEIN"/>
    <property type="match status" value="1"/>
</dbReference>
<evidence type="ECO:0000313" key="3">
    <source>
        <dbReference type="EMBL" id="EMD33855.1"/>
    </source>
</evidence>
<feature type="region of interest" description="Disordered" evidence="2">
    <location>
        <begin position="749"/>
        <end position="772"/>
    </location>
</feature>
<feature type="coiled-coil region" evidence="1">
    <location>
        <begin position="664"/>
        <end position="691"/>
    </location>
</feature>
<dbReference type="OrthoDB" id="2689725at2759"/>
<keyword evidence="1" id="KW-0175">Coiled coil</keyword>
<dbReference type="PANTHER" id="PTHR33096:SF1">
    <property type="entry name" value="CXC1-LIKE CYSTEINE CLUSTER ASSOCIATED WITH KDZ TRANSPOSASES DOMAIN-CONTAINING PROTEIN"/>
    <property type="match status" value="1"/>
</dbReference>
<evidence type="ECO:0000256" key="2">
    <source>
        <dbReference type="SAM" id="MobiDB-lite"/>
    </source>
</evidence>
<feature type="compositionally biased region" description="Acidic residues" evidence="2">
    <location>
        <begin position="208"/>
        <end position="217"/>
    </location>
</feature>
<dbReference type="EMBL" id="KB445804">
    <property type="protein sequence ID" value="EMD33855.1"/>
    <property type="molecule type" value="Genomic_DNA"/>
</dbReference>
<keyword evidence="4" id="KW-1185">Reference proteome</keyword>
<proteinExistence type="predicted"/>
<sequence>FTIDVVDMYTMDSTTHISRTEDSRSVAEALAQHGYLATSPTNPSLAISFKTLELFRRLRLRKPSFSVEAFTKVVCDFYAIPYRRTHRVALSNAFDTYLAIHRIIDRRINSTLGRDTPDWRVLNACLACCYELEDEAPLRFSRMICVDGNNSLKRMAKVADRQVGDSRVFSESDYFLPEDYVNTYAHEVKARKRTQESAEVPSPSVEADTVDDQEGDPTDLATHSPDEKSCTQNWKAAADDLKKRMWGVFEETGIFASACRHGFILWIMDMIRSGELAKYPLAIVSKVLQLFGPAGLLGYDIGCDFEQTVKQSSLGPLWEKLRWRCCVNAFHGYSHNFRCQTRYHPNNILGMGLEDLETLERIFSASNQLAAIIRYASRFRRHVAIAMFYKQWDEDKYANLALMLYNNYVQACEIIRTESQVVAEALESLGISEADLEKWYVEEAEYFATLGEEQPWDVHAMAYVELLQESRHLDATTQFLTTTPSDYQFVFPNSTPSRRTYDGDISRTRRLESERRHLQERREHVHRDLIETEVHMGIQTRWQPTTPEYIATLKYVSMRQYHRALDNLQRLVIQRLFELHNLNLSQTGYRMRTHIAKSLQTRCQAIRNAVNTYNRAALALDPPRPTLDWDKVSHFSFLEEFNLLRDTRNDIRDKPWTRPAVREIMKKNRRIARAREELQRCNVEVRRLHTSIEDENKHFRTTLAALREENSPLYGAVADYAARRMHVNGHLLARIHLIYRLDGFTGNTMKGRRKGTASAEDTLDSVGDMPPTEIARDEHLLEDDGIDEDEMQDHIAGIIQYISDLPANT</sequence>
<organism evidence="3 4">
    <name type="scientific">Ceriporiopsis subvermispora (strain B)</name>
    <name type="common">White-rot fungus</name>
    <name type="synonym">Gelatoporia subvermispora</name>
    <dbReference type="NCBI Taxonomy" id="914234"/>
    <lineage>
        <taxon>Eukaryota</taxon>
        <taxon>Fungi</taxon>
        <taxon>Dikarya</taxon>
        <taxon>Basidiomycota</taxon>
        <taxon>Agaricomycotina</taxon>
        <taxon>Agaricomycetes</taxon>
        <taxon>Polyporales</taxon>
        <taxon>Gelatoporiaceae</taxon>
        <taxon>Gelatoporia</taxon>
    </lineage>
</organism>
<evidence type="ECO:0000313" key="4">
    <source>
        <dbReference type="Proteomes" id="UP000016930"/>
    </source>
</evidence>
<feature type="region of interest" description="Disordered" evidence="2">
    <location>
        <begin position="191"/>
        <end position="228"/>
    </location>
</feature>
<dbReference type="Proteomes" id="UP000016930">
    <property type="component" value="Unassembled WGS sequence"/>
</dbReference>
<dbReference type="HOGENOM" id="CLU_013084_2_0_1"/>
<evidence type="ECO:0000256" key="1">
    <source>
        <dbReference type="SAM" id="Coils"/>
    </source>
</evidence>
<feature type="non-terminal residue" evidence="3">
    <location>
        <position position="809"/>
    </location>
</feature>